<comment type="caution">
    <text evidence="1">The sequence shown here is derived from an EMBL/GenBank/DDBJ whole genome shotgun (WGS) entry which is preliminary data.</text>
</comment>
<dbReference type="AlphaFoldDB" id="A0AAW1UJU4"/>
<keyword evidence="2" id="KW-1185">Reference proteome</keyword>
<protein>
    <submittedName>
        <fullName evidence="1">Uncharacterized protein</fullName>
    </submittedName>
</protein>
<evidence type="ECO:0000313" key="1">
    <source>
        <dbReference type="EMBL" id="KAK9880382.1"/>
    </source>
</evidence>
<evidence type="ECO:0000313" key="2">
    <source>
        <dbReference type="Proteomes" id="UP001431783"/>
    </source>
</evidence>
<organism evidence="1 2">
    <name type="scientific">Henosepilachna vigintioctopunctata</name>
    <dbReference type="NCBI Taxonomy" id="420089"/>
    <lineage>
        <taxon>Eukaryota</taxon>
        <taxon>Metazoa</taxon>
        <taxon>Ecdysozoa</taxon>
        <taxon>Arthropoda</taxon>
        <taxon>Hexapoda</taxon>
        <taxon>Insecta</taxon>
        <taxon>Pterygota</taxon>
        <taxon>Neoptera</taxon>
        <taxon>Endopterygota</taxon>
        <taxon>Coleoptera</taxon>
        <taxon>Polyphaga</taxon>
        <taxon>Cucujiformia</taxon>
        <taxon>Coccinelloidea</taxon>
        <taxon>Coccinellidae</taxon>
        <taxon>Epilachninae</taxon>
        <taxon>Epilachnini</taxon>
        <taxon>Henosepilachna</taxon>
    </lineage>
</organism>
<reference evidence="1 2" key="1">
    <citation type="submission" date="2023-03" db="EMBL/GenBank/DDBJ databases">
        <title>Genome insight into feeding habits of ladybird beetles.</title>
        <authorList>
            <person name="Li H.-S."/>
            <person name="Huang Y.-H."/>
            <person name="Pang H."/>
        </authorList>
    </citation>
    <scope>NUCLEOTIDE SEQUENCE [LARGE SCALE GENOMIC DNA]</scope>
    <source>
        <strain evidence="1">SYSU_2023b</strain>
        <tissue evidence="1">Whole body</tissue>
    </source>
</reference>
<proteinExistence type="predicted"/>
<name>A0AAW1UJU4_9CUCU</name>
<accession>A0AAW1UJU4</accession>
<dbReference type="Proteomes" id="UP001431783">
    <property type="component" value="Unassembled WGS sequence"/>
</dbReference>
<dbReference type="EMBL" id="JARQZJ010000064">
    <property type="protein sequence ID" value="KAK9880382.1"/>
    <property type="molecule type" value="Genomic_DNA"/>
</dbReference>
<sequence length="118" mass="13582">MKNSSDIGAKTRTLIVGGLKRRFGNVEKVHLLAAATTLDPRFQKIYFTDHVACSRAINRINTTISDITRQQLPQNYIEEVDAIKGTDNDMNKGIWDFHELLVKKQFSMYLYLHRKVKA</sequence>
<gene>
    <name evidence="1" type="ORF">WA026_010265</name>
</gene>